<dbReference type="GO" id="GO:0016829">
    <property type="term" value="F:lyase activity"/>
    <property type="evidence" value="ECO:0007669"/>
    <property type="project" value="UniProtKB-KW"/>
</dbReference>
<evidence type="ECO:0000259" key="1">
    <source>
        <dbReference type="PROSITE" id="PS51819"/>
    </source>
</evidence>
<reference evidence="2" key="1">
    <citation type="submission" date="2020-11" db="EMBL/GenBank/DDBJ databases">
        <title>Sequencing the genomes of 1000 actinobacteria strains.</title>
        <authorList>
            <person name="Klenk H.-P."/>
        </authorList>
    </citation>
    <scope>NUCLEOTIDE SEQUENCE</scope>
    <source>
        <strain evidence="2">DSM 45356</strain>
    </source>
</reference>
<dbReference type="InterPro" id="IPR004360">
    <property type="entry name" value="Glyas_Fos-R_dOase_dom"/>
</dbReference>
<keyword evidence="3" id="KW-1185">Reference proteome</keyword>
<comment type="caution">
    <text evidence="2">The sequence shown here is derived from an EMBL/GenBank/DDBJ whole genome shotgun (WGS) entry which is preliminary data.</text>
</comment>
<keyword evidence="2" id="KW-0456">Lyase</keyword>
<sequence length="123" mass="13433">MNITASAVSVTVDDPAASSLFFTTHLGFREVLVTEEFIALQRDDAAADVVLQRCGDAEPRHQQAGFLLAFTVTGVAAEHERLRAEGATITMPLRQEPWGDVLFQLTDPNGIVVQLVEWAPWVA</sequence>
<gene>
    <name evidence="2" type="ORF">IW245_002860</name>
</gene>
<dbReference type="SUPFAM" id="SSF54593">
    <property type="entry name" value="Glyoxalase/Bleomycin resistance protein/Dihydroxybiphenyl dioxygenase"/>
    <property type="match status" value="1"/>
</dbReference>
<proteinExistence type="predicted"/>
<evidence type="ECO:0000313" key="3">
    <source>
        <dbReference type="Proteomes" id="UP000622552"/>
    </source>
</evidence>
<name>A0A8J7GT49_9ACTN</name>
<dbReference type="Gene3D" id="3.10.180.10">
    <property type="entry name" value="2,3-Dihydroxybiphenyl 1,2-Dioxygenase, domain 1"/>
    <property type="match status" value="1"/>
</dbReference>
<organism evidence="2 3">
    <name type="scientific">Longispora fulva</name>
    <dbReference type="NCBI Taxonomy" id="619741"/>
    <lineage>
        <taxon>Bacteria</taxon>
        <taxon>Bacillati</taxon>
        <taxon>Actinomycetota</taxon>
        <taxon>Actinomycetes</taxon>
        <taxon>Micromonosporales</taxon>
        <taxon>Micromonosporaceae</taxon>
        <taxon>Longispora</taxon>
    </lineage>
</organism>
<dbReference type="Pfam" id="PF00903">
    <property type="entry name" value="Glyoxalase"/>
    <property type="match status" value="1"/>
</dbReference>
<dbReference type="InterPro" id="IPR029068">
    <property type="entry name" value="Glyas_Bleomycin-R_OHBP_Dase"/>
</dbReference>
<evidence type="ECO:0000313" key="2">
    <source>
        <dbReference type="EMBL" id="MBG6136666.1"/>
    </source>
</evidence>
<dbReference type="Proteomes" id="UP000622552">
    <property type="component" value="Unassembled WGS sequence"/>
</dbReference>
<dbReference type="RefSeq" id="WP_197003612.1">
    <property type="nucleotide sequence ID" value="NZ_BONS01000016.1"/>
</dbReference>
<protein>
    <submittedName>
        <fullName evidence="2">Catechol 2,3-dioxygenase-like lactoylglutathione lyase family enzyme</fullName>
    </submittedName>
</protein>
<dbReference type="InterPro" id="IPR037523">
    <property type="entry name" value="VOC_core"/>
</dbReference>
<dbReference type="PROSITE" id="PS51819">
    <property type="entry name" value="VOC"/>
    <property type="match status" value="1"/>
</dbReference>
<feature type="domain" description="VOC" evidence="1">
    <location>
        <begin position="4"/>
        <end position="118"/>
    </location>
</feature>
<accession>A0A8J7GT49</accession>
<dbReference type="EMBL" id="JADOUF010000001">
    <property type="protein sequence ID" value="MBG6136666.1"/>
    <property type="molecule type" value="Genomic_DNA"/>
</dbReference>
<dbReference type="AlphaFoldDB" id="A0A8J7GT49"/>